<organism evidence="9 10">
    <name type="scientific">Phyllotreta striolata</name>
    <name type="common">Striped flea beetle</name>
    <name type="synonym">Crioceris striolata</name>
    <dbReference type="NCBI Taxonomy" id="444603"/>
    <lineage>
        <taxon>Eukaryota</taxon>
        <taxon>Metazoa</taxon>
        <taxon>Ecdysozoa</taxon>
        <taxon>Arthropoda</taxon>
        <taxon>Hexapoda</taxon>
        <taxon>Insecta</taxon>
        <taxon>Pterygota</taxon>
        <taxon>Neoptera</taxon>
        <taxon>Endopterygota</taxon>
        <taxon>Coleoptera</taxon>
        <taxon>Polyphaga</taxon>
        <taxon>Cucujiformia</taxon>
        <taxon>Chrysomeloidea</taxon>
        <taxon>Chrysomelidae</taxon>
        <taxon>Galerucinae</taxon>
        <taxon>Alticini</taxon>
        <taxon>Phyllotreta</taxon>
    </lineage>
</organism>
<dbReference type="FunFam" id="3.30.310.50:FF:000005">
    <property type="entry name" value="L antigen family member 3"/>
    <property type="match status" value="1"/>
</dbReference>
<comment type="subcellular location">
    <subcellularLocation>
        <location evidence="2">Cytoplasm</location>
    </subcellularLocation>
    <subcellularLocation>
        <location evidence="1">Nucleus</location>
    </subcellularLocation>
</comment>
<evidence type="ECO:0000256" key="5">
    <source>
        <dbReference type="ARBA" id="ARBA00022694"/>
    </source>
</evidence>
<proteinExistence type="inferred from homology"/>
<sequence>MSEELFKIFISEIQIPFESKKCAEVAYDVLRVDKEPKRSEVSKQLGVRDNVLTAHFSGKLARQLRVSVNGFFEKLDLVVGTIDLLGRPVSEKYDHY</sequence>
<gene>
    <name evidence="9" type="ORF">PHYEVI_LOCUS1090</name>
</gene>
<evidence type="ECO:0000256" key="3">
    <source>
        <dbReference type="ARBA" id="ARBA00007073"/>
    </source>
</evidence>
<evidence type="ECO:0000313" key="9">
    <source>
        <dbReference type="EMBL" id="CAG9854629.1"/>
    </source>
</evidence>
<dbReference type="PANTHER" id="PTHR31283">
    <property type="entry name" value="EKC/KEOPS COMPLEX SUBUNIT PCC1 FAMILY MEMBER"/>
    <property type="match status" value="1"/>
</dbReference>
<dbReference type="AlphaFoldDB" id="A0A9N9TED3"/>
<accession>A0A9N9TED3</accession>
<dbReference type="PANTHER" id="PTHR31283:SF5">
    <property type="entry name" value="EKC_KEOPS COMPLEX SUBUNIT LAGE3"/>
    <property type="match status" value="1"/>
</dbReference>
<dbReference type="OrthoDB" id="10025739at2759"/>
<keyword evidence="4" id="KW-0963">Cytoplasm</keyword>
<name>A0A9N9TED3_PHYSR</name>
<dbReference type="GO" id="GO:0005634">
    <property type="term" value="C:nucleus"/>
    <property type="evidence" value="ECO:0007669"/>
    <property type="project" value="UniProtKB-SubCell"/>
</dbReference>
<dbReference type="GO" id="GO:0070525">
    <property type="term" value="P:tRNA threonylcarbamoyladenosine metabolic process"/>
    <property type="evidence" value="ECO:0007669"/>
    <property type="project" value="TreeGrafter"/>
</dbReference>
<evidence type="ECO:0000256" key="8">
    <source>
        <dbReference type="ARBA" id="ARBA00076355"/>
    </source>
</evidence>
<dbReference type="GO" id="GO:0005737">
    <property type="term" value="C:cytoplasm"/>
    <property type="evidence" value="ECO:0007669"/>
    <property type="project" value="UniProtKB-SubCell"/>
</dbReference>
<evidence type="ECO:0000256" key="1">
    <source>
        <dbReference type="ARBA" id="ARBA00004123"/>
    </source>
</evidence>
<dbReference type="Proteomes" id="UP001153712">
    <property type="component" value="Chromosome 1"/>
</dbReference>
<keyword evidence="6" id="KW-0539">Nucleus</keyword>
<dbReference type="Gene3D" id="3.30.310.50">
    <property type="entry name" value="Alpha-D-phosphohexomutase, C-terminal domain"/>
    <property type="match status" value="1"/>
</dbReference>
<comment type="similarity">
    <text evidence="3">Belongs to the CTAG/PCC1 family.</text>
</comment>
<dbReference type="GO" id="GO:0008033">
    <property type="term" value="P:tRNA processing"/>
    <property type="evidence" value="ECO:0007669"/>
    <property type="project" value="UniProtKB-KW"/>
</dbReference>
<evidence type="ECO:0000256" key="7">
    <source>
        <dbReference type="ARBA" id="ARBA00053047"/>
    </source>
</evidence>
<keyword evidence="5" id="KW-0819">tRNA processing</keyword>
<comment type="function">
    <text evidence="7">Component of the EKC/KEOPS complex that is required for the formation of a threonylcarbamoyl group on adenosine at position 37 (t(6)A37) in tRNAs that read codons beginning with adenine. The complex is probably involved in the transfer of the threonylcarbamoyl moiety of threonylcarbamoyl-AMP (TC-AMP) to the N6 group of A37. LAGE3 functions as a dimerization module for the complex.</text>
</comment>
<dbReference type="Pfam" id="PF09341">
    <property type="entry name" value="Pcc1"/>
    <property type="match status" value="1"/>
</dbReference>
<evidence type="ECO:0000256" key="6">
    <source>
        <dbReference type="ARBA" id="ARBA00023242"/>
    </source>
</evidence>
<protein>
    <recommendedName>
        <fullName evidence="8">L antigen family member 3</fullName>
    </recommendedName>
</protein>
<dbReference type="InterPro" id="IPR015419">
    <property type="entry name" value="CTAG/Pcc1"/>
</dbReference>
<evidence type="ECO:0000256" key="2">
    <source>
        <dbReference type="ARBA" id="ARBA00004496"/>
    </source>
</evidence>
<dbReference type="GO" id="GO:0000408">
    <property type="term" value="C:EKC/KEOPS complex"/>
    <property type="evidence" value="ECO:0007669"/>
    <property type="project" value="TreeGrafter"/>
</dbReference>
<evidence type="ECO:0000313" key="10">
    <source>
        <dbReference type="Proteomes" id="UP001153712"/>
    </source>
</evidence>
<keyword evidence="10" id="KW-1185">Reference proteome</keyword>
<reference evidence="9" key="1">
    <citation type="submission" date="2022-01" db="EMBL/GenBank/DDBJ databases">
        <authorList>
            <person name="King R."/>
        </authorList>
    </citation>
    <scope>NUCLEOTIDE SEQUENCE</scope>
</reference>
<dbReference type="EMBL" id="OU900094">
    <property type="protein sequence ID" value="CAG9854629.1"/>
    <property type="molecule type" value="Genomic_DNA"/>
</dbReference>
<evidence type="ECO:0000256" key="4">
    <source>
        <dbReference type="ARBA" id="ARBA00022490"/>
    </source>
</evidence>